<feature type="region of interest" description="Disordered" evidence="1">
    <location>
        <begin position="1"/>
        <end position="26"/>
    </location>
</feature>
<keyword evidence="4" id="KW-1185">Reference proteome</keyword>
<organism evidence="3 4">
    <name type="scientific">Nesterenkonia xinjiangensis</name>
    <dbReference type="NCBI Taxonomy" id="225327"/>
    <lineage>
        <taxon>Bacteria</taxon>
        <taxon>Bacillati</taxon>
        <taxon>Actinomycetota</taxon>
        <taxon>Actinomycetes</taxon>
        <taxon>Micrococcales</taxon>
        <taxon>Micrococcaceae</taxon>
        <taxon>Nesterenkonia</taxon>
    </lineage>
</organism>
<reference evidence="3 4" key="1">
    <citation type="submission" date="2020-07" db="EMBL/GenBank/DDBJ databases">
        <title>Sequencing the genomes of 1000 actinobacteria strains.</title>
        <authorList>
            <person name="Klenk H.-P."/>
        </authorList>
    </citation>
    <scope>NUCLEOTIDE SEQUENCE [LARGE SCALE GENOMIC DNA]</scope>
    <source>
        <strain evidence="3 4">DSM 15475</strain>
    </source>
</reference>
<evidence type="ECO:0000313" key="3">
    <source>
        <dbReference type="EMBL" id="NYJ78548.1"/>
    </source>
</evidence>
<protein>
    <recommendedName>
        <fullName evidence="2">DUF6318 domain-containing protein</fullName>
    </recommendedName>
</protein>
<sequence>MTRFGVAPRNTRELQNRNGKGRMVSDDARGLSQGWIRPITGLLLVAALALTGCGTGPEAAGTAEPDGGESVEPQETRSQGAYEKPGEQGPEDIPQPEEPAEVHEQTIAAAEEVLRYWMDLYVYARNTGDVVALEDRSHEDCASCDAHIDRISEVFDSGSWFVQEPYEIPYVEFTELDTGAVGGLFMLNETDFDVYWQGEFDGTNEGTLEQIWTGHLDFTDEGWQVLSVRYEMPAAEREDETP</sequence>
<feature type="domain" description="DUF6318" evidence="2">
    <location>
        <begin position="88"/>
        <end position="227"/>
    </location>
</feature>
<dbReference type="InterPro" id="IPR046281">
    <property type="entry name" value="DUF6318"/>
</dbReference>
<proteinExistence type="predicted"/>
<dbReference type="Proteomes" id="UP000535437">
    <property type="component" value="Unassembled WGS sequence"/>
</dbReference>
<feature type="region of interest" description="Disordered" evidence="1">
    <location>
        <begin position="57"/>
        <end position="103"/>
    </location>
</feature>
<evidence type="ECO:0000256" key="1">
    <source>
        <dbReference type="SAM" id="MobiDB-lite"/>
    </source>
</evidence>
<accession>A0A7Z0GMQ5</accession>
<name>A0A7Z0GMQ5_9MICC</name>
<evidence type="ECO:0000259" key="2">
    <source>
        <dbReference type="Pfam" id="PF19843"/>
    </source>
</evidence>
<dbReference type="RefSeq" id="WP_179541877.1">
    <property type="nucleotide sequence ID" value="NZ_JACCFY010000001.1"/>
</dbReference>
<dbReference type="Pfam" id="PF19843">
    <property type="entry name" value="DUF6318"/>
    <property type="match status" value="1"/>
</dbReference>
<comment type="caution">
    <text evidence="3">The sequence shown here is derived from an EMBL/GenBank/DDBJ whole genome shotgun (WGS) entry which is preliminary data.</text>
</comment>
<dbReference type="EMBL" id="JACCFY010000001">
    <property type="protein sequence ID" value="NYJ78548.1"/>
    <property type="molecule type" value="Genomic_DNA"/>
</dbReference>
<dbReference type="AlphaFoldDB" id="A0A7Z0GMQ5"/>
<gene>
    <name evidence="3" type="ORF">HNR09_001959</name>
</gene>
<evidence type="ECO:0000313" key="4">
    <source>
        <dbReference type="Proteomes" id="UP000535437"/>
    </source>
</evidence>